<comment type="caution">
    <text evidence="2">The sequence shown here is derived from an EMBL/GenBank/DDBJ whole genome shotgun (WGS) entry which is preliminary data.</text>
</comment>
<proteinExistence type="predicted"/>
<evidence type="ECO:0000256" key="1">
    <source>
        <dbReference type="SAM" id="MobiDB-lite"/>
    </source>
</evidence>
<feature type="region of interest" description="Disordered" evidence="1">
    <location>
        <begin position="183"/>
        <end position="216"/>
    </location>
</feature>
<protein>
    <submittedName>
        <fullName evidence="2">Uncharacterized protein</fullName>
    </submittedName>
</protein>
<feature type="compositionally biased region" description="Polar residues" evidence="1">
    <location>
        <begin position="188"/>
        <end position="199"/>
    </location>
</feature>
<reference evidence="2 3" key="1">
    <citation type="journal article" date="2014" name="Agronomy (Basel)">
        <title>A Draft Genome Sequence for Ensete ventricosum, the Drought-Tolerant Tree Against Hunger.</title>
        <authorList>
            <person name="Harrison J."/>
            <person name="Moore K.A."/>
            <person name="Paszkiewicz K."/>
            <person name="Jones T."/>
            <person name="Grant M."/>
            <person name="Ambacheew D."/>
            <person name="Muzemil S."/>
            <person name="Studholme D.J."/>
        </authorList>
    </citation>
    <scope>NUCLEOTIDE SEQUENCE [LARGE SCALE GENOMIC DNA]</scope>
</reference>
<dbReference type="EMBL" id="AMZH03011355">
    <property type="protein sequence ID" value="RRT53024.1"/>
    <property type="molecule type" value="Genomic_DNA"/>
</dbReference>
<name>A0A426YMR5_ENSVE</name>
<sequence>MAGEGTPQGIATGRCRAAEHREETDLDGAMVAVMVGETEGAEGAVGAVDAVHVALALVRVGVDRALNEEPRRQKRPQPRRPATVLLRHSTALPPFPVSKEACTGAGNKRREGETLYVDTAVRTVNVSMSHTTTLFFAAKAPMGSGFFGNDDDDDHEINDTDGWVNGHWSTKLASEERNSVRLIRRGNQKQQLTSASASYGSMDMMKRPFQPRKGRR</sequence>
<dbReference type="AlphaFoldDB" id="A0A426YMR5"/>
<organism evidence="2 3">
    <name type="scientific">Ensete ventricosum</name>
    <name type="common">Abyssinian banana</name>
    <name type="synonym">Musa ensete</name>
    <dbReference type="NCBI Taxonomy" id="4639"/>
    <lineage>
        <taxon>Eukaryota</taxon>
        <taxon>Viridiplantae</taxon>
        <taxon>Streptophyta</taxon>
        <taxon>Embryophyta</taxon>
        <taxon>Tracheophyta</taxon>
        <taxon>Spermatophyta</taxon>
        <taxon>Magnoliopsida</taxon>
        <taxon>Liliopsida</taxon>
        <taxon>Zingiberales</taxon>
        <taxon>Musaceae</taxon>
        <taxon>Ensete</taxon>
    </lineage>
</organism>
<gene>
    <name evidence="2" type="ORF">B296_00031850</name>
</gene>
<evidence type="ECO:0000313" key="3">
    <source>
        <dbReference type="Proteomes" id="UP000287651"/>
    </source>
</evidence>
<dbReference type="Proteomes" id="UP000287651">
    <property type="component" value="Unassembled WGS sequence"/>
</dbReference>
<accession>A0A426YMR5</accession>
<evidence type="ECO:0000313" key="2">
    <source>
        <dbReference type="EMBL" id="RRT53024.1"/>
    </source>
</evidence>